<dbReference type="AlphaFoldDB" id="A0A381VGP9"/>
<evidence type="ECO:0008006" key="2">
    <source>
        <dbReference type="Google" id="ProtNLM"/>
    </source>
</evidence>
<dbReference type="EMBL" id="UINC01008583">
    <property type="protein sequence ID" value="SVA38603.1"/>
    <property type="molecule type" value="Genomic_DNA"/>
</dbReference>
<accession>A0A381VGP9</accession>
<organism evidence="1">
    <name type="scientific">marine metagenome</name>
    <dbReference type="NCBI Taxonomy" id="408172"/>
    <lineage>
        <taxon>unclassified sequences</taxon>
        <taxon>metagenomes</taxon>
        <taxon>ecological metagenomes</taxon>
    </lineage>
</organism>
<dbReference type="SUPFAM" id="SSF53448">
    <property type="entry name" value="Nucleotide-diphospho-sugar transferases"/>
    <property type="match status" value="1"/>
</dbReference>
<gene>
    <name evidence="1" type="ORF">METZ01_LOCUS91457</name>
</gene>
<evidence type="ECO:0000313" key="1">
    <source>
        <dbReference type="EMBL" id="SVA38603.1"/>
    </source>
</evidence>
<dbReference type="InterPro" id="IPR029044">
    <property type="entry name" value="Nucleotide-diphossugar_trans"/>
</dbReference>
<name>A0A381VGP9_9ZZZZ</name>
<reference evidence="1" key="1">
    <citation type="submission" date="2018-05" db="EMBL/GenBank/DDBJ databases">
        <authorList>
            <person name="Lanie J.A."/>
            <person name="Ng W.-L."/>
            <person name="Kazmierczak K.M."/>
            <person name="Andrzejewski T.M."/>
            <person name="Davidsen T.M."/>
            <person name="Wayne K.J."/>
            <person name="Tettelin H."/>
            <person name="Glass J.I."/>
            <person name="Rusch D."/>
            <person name="Podicherti R."/>
            <person name="Tsui H.-C.T."/>
            <person name="Winkler M.E."/>
        </authorList>
    </citation>
    <scope>NUCLEOTIDE SEQUENCE</scope>
</reference>
<proteinExistence type="predicted"/>
<protein>
    <recommendedName>
        <fullName evidence="2">Glycosyltransferase</fullName>
    </recommendedName>
</protein>
<sequence>MSIKKISANVVNVICMKWGDKFGPEYVNRLYGMVARNLTFDFRFICFTEVQKGIRPEVEIQPLPELDIPEGLPERGWMKLTLYAENFGNLSGPTLFLDLDVVIVGSIDCLFEYEAEFAIVHDKHRPARMIGNSSVFRFEIGRYPHILKNFTDNFVEIRKQFRHEQAYLSSEIRKLGILKFWPDDWCPSFKYHCVPSWPKSWFQTPRIPENSRVIIFHGNPNPPDALIGESGKWWRLIRPSPWLEKYWTE</sequence>
<dbReference type="Gene3D" id="3.90.550.10">
    <property type="entry name" value="Spore Coat Polysaccharide Biosynthesis Protein SpsA, Chain A"/>
    <property type="match status" value="1"/>
</dbReference>